<name>A0ABV0J0X5_9NEIS</name>
<proteinExistence type="predicted"/>
<evidence type="ECO:0000313" key="2">
    <source>
        <dbReference type="Proteomes" id="UP001462502"/>
    </source>
</evidence>
<gene>
    <name evidence="1" type="ORF">ABI908_24085</name>
</gene>
<dbReference type="Proteomes" id="UP001462502">
    <property type="component" value="Unassembled WGS sequence"/>
</dbReference>
<protein>
    <recommendedName>
        <fullName evidence="3">Aminoglycoside phosphotransferase domain-containing protein</fullName>
    </recommendedName>
</protein>
<comment type="caution">
    <text evidence="1">The sequence shown here is derived from an EMBL/GenBank/DDBJ whole genome shotgun (WGS) entry which is preliminary data.</text>
</comment>
<reference evidence="1 2" key="1">
    <citation type="submission" date="2024-05" db="EMBL/GenBank/DDBJ databases">
        <authorList>
            <person name="De Oliveira J.P."/>
            <person name="Noriler S.A."/>
            <person name="De Oliveira A.G."/>
            <person name="Sipoli D.S."/>
        </authorList>
    </citation>
    <scope>NUCLEOTIDE SEQUENCE [LARGE SCALE GENOMIC DNA]</scope>
    <source>
        <strain evidence="1 2">LABIM192</strain>
    </source>
</reference>
<keyword evidence="2" id="KW-1185">Reference proteome</keyword>
<organism evidence="1 2">
    <name type="scientific">Chromobacterium phragmitis</name>
    <dbReference type="NCBI Taxonomy" id="2202141"/>
    <lineage>
        <taxon>Bacteria</taxon>
        <taxon>Pseudomonadati</taxon>
        <taxon>Pseudomonadota</taxon>
        <taxon>Betaproteobacteria</taxon>
        <taxon>Neisseriales</taxon>
        <taxon>Chromobacteriaceae</taxon>
        <taxon>Chromobacterium</taxon>
    </lineage>
</organism>
<evidence type="ECO:0000313" key="1">
    <source>
        <dbReference type="EMBL" id="MEO9387180.1"/>
    </source>
</evidence>
<dbReference type="EMBL" id="JBDXMI010000015">
    <property type="protein sequence ID" value="MEO9387180.1"/>
    <property type="molecule type" value="Genomic_DNA"/>
</dbReference>
<dbReference type="RefSeq" id="WP_347937990.1">
    <property type="nucleotide sequence ID" value="NZ_JBDXMI010000015.1"/>
</dbReference>
<sequence length="206" mass="22856">MFESSFNLRSREFKSLLAATRLTRAKLLGAGRFSAVYDNEDGTVTKFTTDNLWIDYALHCGPRTAFAPALLDLARDTMLYAGRPVSVAILPRYTAVMPNSPAGREAVKIRRIRSQEQRRLLADLDNNLAKTQGEACCYLSALLNRMVRAGAGTLQDETCSALRVISRFVGRRDDRRFVGLDMHVKNFMLAPGGQLVLSDPLVNTDA</sequence>
<accession>A0ABV0J0X5</accession>
<evidence type="ECO:0008006" key="3">
    <source>
        <dbReference type="Google" id="ProtNLM"/>
    </source>
</evidence>